<dbReference type="PANTHER" id="PTHR43805:SF1">
    <property type="entry name" value="GP-PDE DOMAIN-CONTAINING PROTEIN"/>
    <property type="match status" value="1"/>
</dbReference>
<dbReference type="InterPro" id="IPR017946">
    <property type="entry name" value="PLC-like_Pdiesterase_TIM-brl"/>
</dbReference>
<proteinExistence type="predicted"/>
<dbReference type="RefSeq" id="WP_142702332.1">
    <property type="nucleotide sequence ID" value="NZ_VIRS01000001.1"/>
</dbReference>
<dbReference type="Gene3D" id="3.20.20.190">
    <property type="entry name" value="Phosphatidylinositol (PI) phosphodiesterase"/>
    <property type="match status" value="1"/>
</dbReference>
<reference evidence="2 3" key="1">
    <citation type="submission" date="2019-07" db="EMBL/GenBank/DDBJ databases">
        <title>Cryptosporangium phraense sp. nov., isolated from plant litter.</title>
        <authorList>
            <person name="Suriyachadkun C."/>
        </authorList>
    </citation>
    <scope>NUCLEOTIDE SEQUENCE [LARGE SCALE GENOMIC DNA]</scope>
    <source>
        <strain evidence="2 3">A-T 5661</strain>
    </source>
</reference>
<protein>
    <submittedName>
        <fullName evidence="2">Glycerophosphodiester phosphodiesterase</fullName>
    </submittedName>
</protein>
<dbReference type="AlphaFoldDB" id="A0A545AZE7"/>
<organism evidence="2 3">
    <name type="scientific">Cryptosporangium phraense</name>
    <dbReference type="NCBI Taxonomy" id="2593070"/>
    <lineage>
        <taxon>Bacteria</taxon>
        <taxon>Bacillati</taxon>
        <taxon>Actinomycetota</taxon>
        <taxon>Actinomycetes</taxon>
        <taxon>Cryptosporangiales</taxon>
        <taxon>Cryptosporangiaceae</taxon>
        <taxon>Cryptosporangium</taxon>
    </lineage>
</organism>
<dbReference type="Proteomes" id="UP000317982">
    <property type="component" value="Unassembled WGS sequence"/>
</dbReference>
<dbReference type="PROSITE" id="PS51704">
    <property type="entry name" value="GP_PDE"/>
    <property type="match status" value="1"/>
</dbReference>
<gene>
    <name evidence="2" type="ORF">FL583_00060</name>
</gene>
<sequence>MSVPRPTAILNRVPPPFLDAPRPLAFAHRGGAADGLENTMTAFAQAVAAGYRYLETDVHATADGQLVAFHDRTLDRVTDRSGAIAALPLAEVRAARVRGTEKVPLFDELLDAWPDVRLNIDVKADAAVEPLIATITTHQAEDRVCVGSFSDARLNRVRAAFGGSVATSLGPRDVARLKLASLTRSRPTFAPGVCAAQVPIRHSGLRLVDARFVDKAHQAGLQVHVWTIDDPATMHRLLDLGVDGIMTDRIDVLRDVLTARGSWAA</sequence>
<evidence type="ECO:0000313" key="2">
    <source>
        <dbReference type="EMBL" id="TQS46713.1"/>
    </source>
</evidence>
<dbReference type="GO" id="GO:0008081">
    <property type="term" value="F:phosphoric diester hydrolase activity"/>
    <property type="evidence" value="ECO:0007669"/>
    <property type="project" value="InterPro"/>
</dbReference>
<feature type="domain" description="GP-PDE" evidence="1">
    <location>
        <begin position="23"/>
        <end position="257"/>
    </location>
</feature>
<dbReference type="EMBL" id="VIRS01000001">
    <property type="protein sequence ID" value="TQS46713.1"/>
    <property type="molecule type" value="Genomic_DNA"/>
</dbReference>
<dbReference type="CDD" id="cd08561">
    <property type="entry name" value="GDPD_cytoplasmic_ScUgpQ2_like"/>
    <property type="match status" value="1"/>
</dbReference>
<dbReference type="OrthoDB" id="5241788at2"/>
<evidence type="ECO:0000313" key="3">
    <source>
        <dbReference type="Proteomes" id="UP000317982"/>
    </source>
</evidence>
<accession>A0A545AZE7</accession>
<evidence type="ECO:0000259" key="1">
    <source>
        <dbReference type="PROSITE" id="PS51704"/>
    </source>
</evidence>
<dbReference type="Pfam" id="PF03009">
    <property type="entry name" value="GDPD"/>
    <property type="match status" value="1"/>
</dbReference>
<dbReference type="PANTHER" id="PTHR43805">
    <property type="entry name" value="GLYCEROPHOSPHORYL DIESTER PHOSPHODIESTERASE"/>
    <property type="match status" value="1"/>
</dbReference>
<dbReference type="SUPFAM" id="SSF51695">
    <property type="entry name" value="PLC-like phosphodiesterases"/>
    <property type="match status" value="1"/>
</dbReference>
<comment type="caution">
    <text evidence="2">The sequence shown here is derived from an EMBL/GenBank/DDBJ whole genome shotgun (WGS) entry which is preliminary data.</text>
</comment>
<keyword evidence="3" id="KW-1185">Reference proteome</keyword>
<name>A0A545AZE7_9ACTN</name>
<dbReference type="InterPro" id="IPR030395">
    <property type="entry name" value="GP_PDE_dom"/>
</dbReference>
<dbReference type="FunCoup" id="A0A545AZE7">
    <property type="interactions" value="19"/>
</dbReference>
<dbReference type="InParanoid" id="A0A545AZE7"/>
<dbReference type="GO" id="GO:0006629">
    <property type="term" value="P:lipid metabolic process"/>
    <property type="evidence" value="ECO:0007669"/>
    <property type="project" value="InterPro"/>
</dbReference>